<dbReference type="SUPFAM" id="SSF53335">
    <property type="entry name" value="S-adenosyl-L-methionine-dependent methyltransferases"/>
    <property type="match status" value="1"/>
</dbReference>
<keyword evidence="4" id="KW-0808">Transferase</keyword>
<dbReference type="InterPro" id="IPR003356">
    <property type="entry name" value="DNA_methylase_A-5"/>
</dbReference>
<evidence type="ECO:0000256" key="3">
    <source>
        <dbReference type="ARBA" id="ARBA00022603"/>
    </source>
</evidence>
<dbReference type="Gene3D" id="3.90.220.20">
    <property type="entry name" value="DNA methylase specificity domains"/>
    <property type="match status" value="1"/>
</dbReference>
<evidence type="ECO:0000259" key="9">
    <source>
        <dbReference type="Pfam" id="PF01420"/>
    </source>
</evidence>
<dbReference type="PRINTS" id="PR00507">
    <property type="entry name" value="N12N6MTFRASE"/>
</dbReference>
<evidence type="ECO:0000256" key="4">
    <source>
        <dbReference type="ARBA" id="ARBA00022679"/>
    </source>
</evidence>
<dbReference type="EC" id="2.1.1.72" evidence="2"/>
<protein>
    <recommendedName>
        <fullName evidence="2">site-specific DNA-methyltransferase (adenine-specific)</fullName>
        <ecNumber evidence="2">2.1.1.72</ecNumber>
    </recommendedName>
</protein>
<reference evidence="11 12" key="1">
    <citation type="submission" date="2021-01" db="EMBL/GenBank/DDBJ databases">
        <title>Identification of strong promoters based on the transcriptome of Brevibacillus choshinensis.</title>
        <authorList>
            <person name="Yao D."/>
            <person name="Zhang K."/>
            <person name="Wu J."/>
        </authorList>
    </citation>
    <scope>NUCLEOTIDE SEQUENCE [LARGE SCALE GENOMIC DNA]</scope>
    <source>
        <strain evidence="11 12">HPD31-SP3</strain>
    </source>
</reference>
<dbReference type="EMBL" id="CP069127">
    <property type="protein sequence ID" value="QRG65966.1"/>
    <property type="molecule type" value="Genomic_DNA"/>
</dbReference>
<dbReference type="GO" id="GO:0032259">
    <property type="term" value="P:methylation"/>
    <property type="evidence" value="ECO:0007669"/>
    <property type="project" value="UniProtKB-KW"/>
</dbReference>
<dbReference type="PANTHER" id="PTHR42933">
    <property type="entry name" value="SLR6095 PROTEIN"/>
    <property type="match status" value="1"/>
</dbReference>
<evidence type="ECO:0000313" key="12">
    <source>
        <dbReference type="Proteomes" id="UP000596248"/>
    </source>
</evidence>
<dbReference type="GO" id="GO:0008168">
    <property type="term" value="F:methyltransferase activity"/>
    <property type="evidence" value="ECO:0007669"/>
    <property type="project" value="UniProtKB-KW"/>
</dbReference>
<keyword evidence="5" id="KW-0949">S-adenosyl-L-methionine</keyword>
<gene>
    <name evidence="11" type="ORF">JNE38_20630</name>
</gene>
<keyword evidence="12" id="KW-1185">Reference proteome</keyword>
<name>A0ABX7FIQ2_BRECH</name>
<feature type="domain" description="DNA methylase adenine-specific" evidence="10">
    <location>
        <begin position="136"/>
        <end position="438"/>
    </location>
</feature>
<comment type="catalytic activity">
    <reaction evidence="8">
        <text>a 2'-deoxyadenosine in DNA + S-adenosyl-L-methionine = an N(6)-methyl-2'-deoxyadenosine in DNA + S-adenosyl-L-homocysteine + H(+)</text>
        <dbReference type="Rhea" id="RHEA:15197"/>
        <dbReference type="Rhea" id="RHEA-COMP:12418"/>
        <dbReference type="Rhea" id="RHEA-COMP:12419"/>
        <dbReference type="ChEBI" id="CHEBI:15378"/>
        <dbReference type="ChEBI" id="CHEBI:57856"/>
        <dbReference type="ChEBI" id="CHEBI:59789"/>
        <dbReference type="ChEBI" id="CHEBI:90615"/>
        <dbReference type="ChEBI" id="CHEBI:90616"/>
        <dbReference type="EC" id="2.1.1.72"/>
    </reaction>
</comment>
<evidence type="ECO:0000256" key="8">
    <source>
        <dbReference type="ARBA" id="ARBA00047942"/>
    </source>
</evidence>
<keyword evidence="7" id="KW-0238">DNA-binding</keyword>
<dbReference type="RefSeq" id="WP_203353035.1">
    <property type="nucleotide sequence ID" value="NZ_CP069127.1"/>
</dbReference>
<evidence type="ECO:0000313" key="11">
    <source>
        <dbReference type="EMBL" id="QRG65966.1"/>
    </source>
</evidence>
<dbReference type="InterPro" id="IPR051537">
    <property type="entry name" value="DNA_Adenine_Mtase"/>
</dbReference>
<comment type="similarity">
    <text evidence="1">Belongs to the type-I restriction system S methylase family.</text>
</comment>
<dbReference type="InterPro" id="IPR044946">
    <property type="entry name" value="Restrct_endonuc_typeI_TRD_sf"/>
</dbReference>
<evidence type="ECO:0000256" key="5">
    <source>
        <dbReference type="ARBA" id="ARBA00022691"/>
    </source>
</evidence>
<evidence type="ECO:0000256" key="2">
    <source>
        <dbReference type="ARBA" id="ARBA00011900"/>
    </source>
</evidence>
<sequence>MKNAIMAGAEQDAWVIGDIWRGEMQVSEMRHYLQPMATYKLLCENLDHNFIIPEGYSWEALTSNGIDFGKKMFIAFQELESMNPSLKDVFTITDFTRFQDDLSLYKVADTVLNRQSYCRESYDDSSPLTGTVTRYLEGLFEAFVSREGVYGGEVSSPKSITTLLPRLLDITSGTISDHASGISGFLIEAYKYAQLNQSEVSLYGQEINAQTRAMGILNLIIHGMYHEVADVKLGNTITNPQWKDEEGQLMKFDGILVSPPFAVSNWGYEEAEKDVYGRFRYGLPSRAYGDMAFVLHSVASLKKDGKAVIVVPHGVLQRGASEAKIRANLIQENLIEAVIGLPSNLFIGTGIPVAVLIINKSKPESLKDRILFINAEDGFGKAMRNQNVLRESDIEDIVDAYHNLKPIDGYSRIVPISELSENDWSLHPLRYFEKAEVSSKIGKTNINRKKYEQSDLPKITLGNIAEVERGLNPTKNETDDIESTHYLVNLVDVQEGKIIADELKGVVLGPKRARDYELESGDILLSSRGTMLKMTVVTPEDLKEKPLVFSQNFLRIRVSNFAQYEPHYIKAFLESPIGQYYLQAYQRGTTVTVLSHRDVASIKLPNLTIEKQREIAEMLLQSDEAYHTAIELARKVHEQSYKDSYQLMGISDSFVEIN</sequence>
<proteinExistence type="inferred from homology"/>
<feature type="domain" description="Type I restriction modification DNA specificity" evidence="9">
    <location>
        <begin position="458"/>
        <end position="626"/>
    </location>
</feature>
<dbReference type="Proteomes" id="UP000596248">
    <property type="component" value="Chromosome"/>
</dbReference>
<keyword evidence="3 11" id="KW-0489">Methyltransferase</keyword>
<dbReference type="Pfam" id="PF01420">
    <property type="entry name" value="Methylase_S"/>
    <property type="match status" value="1"/>
</dbReference>
<keyword evidence="6" id="KW-0680">Restriction system</keyword>
<dbReference type="Pfam" id="PF02384">
    <property type="entry name" value="N6_Mtase"/>
    <property type="match status" value="1"/>
</dbReference>
<dbReference type="InterPro" id="IPR029063">
    <property type="entry name" value="SAM-dependent_MTases_sf"/>
</dbReference>
<dbReference type="InterPro" id="IPR000055">
    <property type="entry name" value="Restrct_endonuc_typeI_TRD"/>
</dbReference>
<evidence type="ECO:0000256" key="1">
    <source>
        <dbReference type="ARBA" id="ARBA00010923"/>
    </source>
</evidence>
<evidence type="ECO:0000256" key="6">
    <source>
        <dbReference type="ARBA" id="ARBA00022747"/>
    </source>
</evidence>
<evidence type="ECO:0000259" key="10">
    <source>
        <dbReference type="Pfam" id="PF02384"/>
    </source>
</evidence>
<accession>A0ABX7FIQ2</accession>
<organism evidence="11 12">
    <name type="scientific">Brevibacillus choshinensis</name>
    <dbReference type="NCBI Taxonomy" id="54911"/>
    <lineage>
        <taxon>Bacteria</taxon>
        <taxon>Bacillati</taxon>
        <taxon>Bacillota</taxon>
        <taxon>Bacilli</taxon>
        <taxon>Bacillales</taxon>
        <taxon>Paenibacillaceae</taxon>
        <taxon>Brevibacillus</taxon>
    </lineage>
</organism>
<evidence type="ECO:0000256" key="7">
    <source>
        <dbReference type="ARBA" id="ARBA00023125"/>
    </source>
</evidence>
<dbReference type="SUPFAM" id="SSF116734">
    <property type="entry name" value="DNA methylase specificity domain"/>
    <property type="match status" value="1"/>
</dbReference>
<dbReference type="PANTHER" id="PTHR42933:SF3">
    <property type="entry name" value="TYPE I RESTRICTION ENZYME MJAVIII METHYLASE SUBUNIT"/>
    <property type="match status" value="1"/>
</dbReference>
<dbReference type="Gene3D" id="3.40.50.150">
    <property type="entry name" value="Vaccinia Virus protein VP39"/>
    <property type="match status" value="1"/>
</dbReference>